<dbReference type="Gene3D" id="1.20.5.400">
    <property type="match status" value="1"/>
</dbReference>
<dbReference type="SMART" id="SM00034">
    <property type="entry name" value="CLECT"/>
    <property type="match status" value="1"/>
</dbReference>
<sequence>MEMREEIYVNAEGTADDGADSSDGENSYEDVYANEDNLKTQRPGNFKQSENSGFKTERGRCYRLTAVCVLLLSVFLLTAITVLLIKFTNLTTERDQLQTNYNTLTTERDQCSNMLATVLVKQGWILVNSSLYYIPTEEKNWTESREDCREKGADLVILNSIDEQEFIINQLGKKKRAWIGLSDRDTEGEWKWVDGTELKNGTGYWNKGEPNDVGNNEDCAEIWTDKKAWNDRPCSVKQWWICEINIF</sequence>
<organism evidence="6 7">
    <name type="scientific">Ameiurus melas</name>
    <name type="common">Black bullhead</name>
    <name type="synonym">Silurus melas</name>
    <dbReference type="NCBI Taxonomy" id="219545"/>
    <lineage>
        <taxon>Eukaryota</taxon>
        <taxon>Metazoa</taxon>
        <taxon>Chordata</taxon>
        <taxon>Craniata</taxon>
        <taxon>Vertebrata</taxon>
        <taxon>Euteleostomi</taxon>
        <taxon>Actinopterygii</taxon>
        <taxon>Neopterygii</taxon>
        <taxon>Teleostei</taxon>
        <taxon>Ostariophysi</taxon>
        <taxon>Siluriformes</taxon>
        <taxon>Ictaluridae</taxon>
        <taxon>Ameiurus</taxon>
    </lineage>
</organism>
<evidence type="ECO:0000256" key="3">
    <source>
        <dbReference type="SAM" id="MobiDB-lite"/>
    </source>
</evidence>
<evidence type="ECO:0000313" key="6">
    <source>
        <dbReference type="EMBL" id="KAF4071637.1"/>
    </source>
</evidence>
<dbReference type="InterPro" id="IPR001304">
    <property type="entry name" value="C-type_lectin-like"/>
</dbReference>
<dbReference type="InterPro" id="IPR016186">
    <property type="entry name" value="C-type_lectin-like/link_sf"/>
</dbReference>
<dbReference type="InterPro" id="IPR050111">
    <property type="entry name" value="C-type_lectin/snaclec_domain"/>
</dbReference>
<dbReference type="InterPro" id="IPR016187">
    <property type="entry name" value="CTDL_fold"/>
</dbReference>
<evidence type="ECO:0000259" key="5">
    <source>
        <dbReference type="PROSITE" id="PS50041"/>
    </source>
</evidence>
<dbReference type="PANTHER" id="PTHR22803">
    <property type="entry name" value="MANNOSE, PHOSPHOLIPASE, LECTIN RECEPTOR RELATED"/>
    <property type="match status" value="1"/>
</dbReference>
<accession>A0A7J5ZPS9</accession>
<evidence type="ECO:0000313" key="7">
    <source>
        <dbReference type="Proteomes" id="UP000593565"/>
    </source>
</evidence>
<feature type="domain" description="C-type lectin" evidence="5">
    <location>
        <begin position="127"/>
        <end position="243"/>
    </location>
</feature>
<dbReference type="InterPro" id="IPR033989">
    <property type="entry name" value="CD209-like_CTLD"/>
</dbReference>
<dbReference type="SUPFAM" id="SSF56436">
    <property type="entry name" value="C-type lectin-like"/>
    <property type="match status" value="1"/>
</dbReference>
<evidence type="ECO:0000256" key="4">
    <source>
        <dbReference type="SAM" id="Phobius"/>
    </source>
</evidence>
<protein>
    <recommendedName>
        <fullName evidence="5">C-type lectin domain-containing protein</fullName>
    </recommendedName>
</protein>
<evidence type="ECO:0000256" key="1">
    <source>
        <dbReference type="ARBA" id="ARBA00022734"/>
    </source>
</evidence>
<proteinExistence type="predicted"/>
<dbReference type="CDD" id="cd03590">
    <property type="entry name" value="CLECT_DC-SIGN_like"/>
    <property type="match status" value="1"/>
</dbReference>
<evidence type="ECO:0000256" key="2">
    <source>
        <dbReference type="ARBA" id="ARBA00023157"/>
    </source>
</evidence>
<dbReference type="PROSITE" id="PS00615">
    <property type="entry name" value="C_TYPE_LECTIN_1"/>
    <property type="match status" value="1"/>
</dbReference>
<dbReference type="Proteomes" id="UP000593565">
    <property type="component" value="Unassembled WGS sequence"/>
</dbReference>
<name>A0A7J5ZPS9_AMEME</name>
<dbReference type="AlphaFoldDB" id="A0A7J5ZPS9"/>
<dbReference type="EMBL" id="JAAGNN010000027">
    <property type="protein sequence ID" value="KAF4071637.1"/>
    <property type="molecule type" value="Genomic_DNA"/>
</dbReference>
<gene>
    <name evidence="6" type="ORF">AMELA_G00275570</name>
</gene>
<dbReference type="PROSITE" id="PS50041">
    <property type="entry name" value="C_TYPE_LECTIN_2"/>
    <property type="match status" value="1"/>
</dbReference>
<feature type="region of interest" description="Disordered" evidence="3">
    <location>
        <begin position="1"/>
        <end position="53"/>
    </location>
</feature>
<reference evidence="6 7" key="1">
    <citation type="submission" date="2020-02" db="EMBL/GenBank/DDBJ databases">
        <title>A chromosome-scale genome assembly of the black bullhead catfish (Ameiurus melas).</title>
        <authorList>
            <person name="Wen M."/>
            <person name="Zham M."/>
            <person name="Cabau C."/>
            <person name="Klopp C."/>
            <person name="Donnadieu C."/>
            <person name="Roques C."/>
            <person name="Bouchez O."/>
            <person name="Lampietro C."/>
            <person name="Jouanno E."/>
            <person name="Herpin A."/>
            <person name="Louis A."/>
            <person name="Berthelot C."/>
            <person name="Parey E."/>
            <person name="Roest-Crollius H."/>
            <person name="Braasch I."/>
            <person name="Postlethwait J."/>
            <person name="Robinson-Rechavi M."/>
            <person name="Echchiki A."/>
            <person name="Begum T."/>
            <person name="Montfort J."/>
            <person name="Schartl M."/>
            <person name="Bobe J."/>
            <person name="Guiguen Y."/>
        </authorList>
    </citation>
    <scope>NUCLEOTIDE SEQUENCE [LARGE SCALE GENOMIC DNA]</scope>
    <source>
        <strain evidence="6">M_S1</strain>
        <tissue evidence="6">Blood</tissue>
    </source>
</reference>
<dbReference type="GO" id="GO:0030246">
    <property type="term" value="F:carbohydrate binding"/>
    <property type="evidence" value="ECO:0007669"/>
    <property type="project" value="UniProtKB-KW"/>
</dbReference>
<keyword evidence="4" id="KW-1133">Transmembrane helix</keyword>
<comment type="caution">
    <text evidence="6">The sequence shown here is derived from an EMBL/GenBank/DDBJ whole genome shotgun (WGS) entry which is preliminary data.</text>
</comment>
<feature type="compositionally biased region" description="Polar residues" evidence="3">
    <location>
        <begin position="40"/>
        <end position="53"/>
    </location>
</feature>
<keyword evidence="4" id="KW-0812">Transmembrane</keyword>
<keyword evidence="1" id="KW-0430">Lectin</keyword>
<dbReference type="Gene3D" id="3.10.100.10">
    <property type="entry name" value="Mannose-Binding Protein A, subunit A"/>
    <property type="match status" value="1"/>
</dbReference>
<keyword evidence="2" id="KW-1015">Disulfide bond</keyword>
<dbReference type="Pfam" id="PF00059">
    <property type="entry name" value="Lectin_C"/>
    <property type="match status" value="1"/>
</dbReference>
<keyword evidence="7" id="KW-1185">Reference proteome</keyword>
<dbReference type="InterPro" id="IPR018378">
    <property type="entry name" value="C-type_lectin_CS"/>
</dbReference>
<feature type="transmembrane region" description="Helical" evidence="4">
    <location>
        <begin position="64"/>
        <end position="85"/>
    </location>
</feature>
<feature type="compositionally biased region" description="Acidic residues" evidence="3">
    <location>
        <begin position="14"/>
        <end position="28"/>
    </location>
</feature>
<keyword evidence="4" id="KW-0472">Membrane</keyword>